<feature type="transmembrane region" description="Helical" evidence="1">
    <location>
        <begin position="76"/>
        <end position="109"/>
    </location>
</feature>
<keyword evidence="1" id="KW-1133">Transmembrane helix</keyword>
<keyword evidence="1" id="KW-0812">Transmembrane</keyword>
<protein>
    <submittedName>
        <fullName evidence="2">Uncharacterized protein</fullName>
    </submittedName>
</protein>
<dbReference type="OrthoDB" id="291106at2"/>
<evidence type="ECO:0000313" key="2">
    <source>
        <dbReference type="EMBL" id="PQO37979.1"/>
    </source>
</evidence>
<dbReference type="EMBL" id="PUIB01000011">
    <property type="protein sequence ID" value="PQO37979.1"/>
    <property type="molecule type" value="Genomic_DNA"/>
</dbReference>
<dbReference type="RefSeq" id="WP_105352991.1">
    <property type="nucleotide sequence ID" value="NZ_PUIB01000011.1"/>
</dbReference>
<evidence type="ECO:0000256" key="1">
    <source>
        <dbReference type="SAM" id="Phobius"/>
    </source>
</evidence>
<evidence type="ECO:0000313" key="3">
    <source>
        <dbReference type="Proteomes" id="UP000239388"/>
    </source>
</evidence>
<accession>A0A2S8G0K6</accession>
<dbReference type="AlphaFoldDB" id="A0A2S8G0K6"/>
<feature type="transmembrane region" description="Helical" evidence="1">
    <location>
        <begin position="121"/>
        <end position="144"/>
    </location>
</feature>
<keyword evidence="1" id="KW-0472">Membrane</keyword>
<comment type="caution">
    <text evidence="2">The sequence shown here is derived from an EMBL/GenBank/DDBJ whole genome shotgun (WGS) entry which is preliminary data.</text>
</comment>
<feature type="transmembrane region" description="Helical" evidence="1">
    <location>
        <begin position="31"/>
        <end position="56"/>
    </location>
</feature>
<sequence>MNPYEGATQEAATSPSAVKSGLTLGTILGRLLISAISWSIHCLVTGGLLFVFVVVIPMAKQDLEEFELDLPAISDWVFGISSLFIHYWYLLVVALVIIDLPIAITVCYLDQKYQWVTWVWFTSYLLIAFFLVVVACPGGILPFVNVMFSLSVIHLA</sequence>
<proteinExistence type="predicted"/>
<name>A0A2S8G0K6_9BACT</name>
<organism evidence="2 3">
    <name type="scientific">Blastopirellula marina</name>
    <dbReference type="NCBI Taxonomy" id="124"/>
    <lineage>
        <taxon>Bacteria</taxon>
        <taxon>Pseudomonadati</taxon>
        <taxon>Planctomycetota</taxon>
        <taxon>Planctomycetia</taxon>
        <taxon>Pirellulales</taxon>
        <taxon>Pirellulaceae</taxon>
        <taxon>Blastopirellula</taxon>
    </lineage>
</organism>
<dbReference type="Proteomes" id="UP000239388">
    <property type="component" value="Unassembled WGS sequence"/>
</dbReference>
<gene>
    <name evidence="2" type="ORF">C5Y98_07775</name>
</gene>
<reference evidence="2 3" key="1">
    <citation type="submission" date="2018-02" db="EMBL/GenBank/DDBJ databases">
        <title>Comparative genomes isolates from brazilian mangrove.</title>
        <authorList>
            <person name="Araujo J.E."/>
            <person name="Taketani R.G."/>
            <person name="Silva M.C.P."/>
            <person name="Loureco M.V."/>
            <person name="Andreote F.D."/>
        </authorList>
    </citation>
    <scope>NUCLEOTIDE SEQUENCE [LARGE SCALE GENOMIC DNA]</scope>
    <source>
        <strain evidence="2 3">NAP PRIS-MGV</strain>
    </source>
</reference>